<evidence type="ECO:0000313" key="2">
    <source>
        <dbReference type="EMBL" id="MFG3817021.1"/>
    </source>
</evidence>
<evidence type="ECO:0000313" key="3">
    <source>
        <dbReference type="Proteomes" id="UP001604335"/>
    </source>
</evidence>
<dbReference type="PANTHER" id="PTHR22617">
    <property type="entry name" value="CHEMOTAXIS SENSOR HISTIDINE KINASE-RELATED"/>
    <property type="match status" value="1"/>
</dbReference>
<gene>
    <name evidence="2" type="ORF">VPK24_05185</name>
</gene>
<accession>A0ABW7CAT2</accession>
<comment type="caution">
    <text evidence="2">The sequence shown here is derived from an EMBL/GenBank/DDBJ whole genome shotgun (WGS) entry which is preliminary data.</text>
</comment>
<feature type="domain" description="CheW-like" evidence="1">
    <location>
        <begin position="4"/>
        <end position="146"/>
    </location>
</feature>
<organism evidence="2 3">
    <name type="scientific">Limnothrix redekei LRLZ20PSL1</name>
    <dbReference type="NCBI Taxonomy" id="3112953"/>
    <lineage>
        <taxon>Bacteria</taxon>
        <taxon>Bacillati</taxon>
        <taxon>Cyanobacteriota</taxon>
        <taxon>Cyanophyceae</taxon>
        <taxon>Pseudanabaenales</taxon>
        <taxon>Pseudanabaenaceae</taxon>
        <taxon>Limnothrix</taxon>
    </lineage>
</organism>
<dbReference type="SMART" id="SM00260">
    <property type="entry name" value="CheW"/>
    <property type="match status" value="2"/>
</dbReference>
<dbReference type="InterPro" id="IPR002545">
    <property type="entry name" value="CheW-lke_dom"/>
</dbReference>
<dbReference type="EMBL" id="JAZAQF010000028">
    <property type="protein sequence ID" value="MFG3817021.1"/>
    <property type="molecule type" value="Genomic_DNA"/>
</dbReference>
<evidence type="ECO:0000259" key="1">
    <source>
        <dbReference type="PROSITE" id="PS50851"/>
    </source>
</evidence>
<sequence length="354" mass="38082">MATEQSYLIVDVMRTLCGLEAQWVEETLPLVELKPIAGLGAGYLGAIDRRGKLLPVVDLADCLGLARSPYGLSDAIVVLRSPQGVSLGLIVNEAVDLQGVMLDPDPSLLVAELSAQAREIVRDVVLLAGQPIALINSENLFTVLQRPEWHQSSLDSATDRWQTLSAMDQALLRARAVELAEADRTNSDQEGQPWIVVEIGGERFGIDAAAVRELAELPVIVPLPCCPSHVLGNANLRGEIVTAIDISPWLGQERRPAVTRSLVAIVQVEDLTVGLAIDRAIETQWVSAQRLAPVPFNASTAEQLAPVNGSLDSAIVNRDNTYIRGIHVNGGQATSWLDVATLLRDPSLVVNESL</sequence>
<name>A0ABW7CAT2_9CYAN</name>
<dbReference type="PANTHER" id="PTHR22617:SF23">
    <property type="entry name" value="CHEMOTAXIS PROTEIN CHEW"/>
    <property type="match status" value="1"/>
</dbReference>
<dbReference type="Gene3D" id="2.40.50.180">
    <property type="entry name" value="CheA-289, Domain 4"/>
    <property type="match status" value="2"/>
</dbReference>
<dbReference type="InterPro" id="IPR036061">
    <property type="entry name" value="CheW-like_dom_sf"/>
</dbReference>
<dbReference type="RefSeq" id="WP_393011040.1">
    <property type="nucleotide sequence ID" value="NZ_JAZAQF010000028.1"/>
</dbReference>
<dbReference type="Proteomes" id="UP001604335">
    <property type="component" value="Unassembled WGS sequence"/>
</dbReference>
<reference evidence="3" key="1">
    <citation type="journal article" date="2024" name="Algal Res.">
        <title>Biochemical, toxicological and genomic investigation of a high-biomass producing Limnothrix strain isolated from Italian shallow drinking water reservoir.</title>
        <authorList>
            <person name="Simonazzi M."/>
            <person name="Shishido T.K."/>
            <person name="Delbaje E."/>
            <person name="Wahlsten M."/>
            <person name="Fewer D.P."/>
            <person name="Sivonen K."/>
            <person name="Pezzolesi L."/>
            <person name="Pistocchi R."/>
        </authorList>
    </citation>
    <scope>NUCLEOTIDE SEQUENCE [LARGE SCALE GENOMIC DNA]</scope>
    <source>
        <strain evidence="3">LRLZ20PSL1</strain>
    </source>
</reference>
<dbReference type="Gene3D" id="2.30.30.40">
    <property type="entry name" value="SH3 Domains"/>
    <property type="match status" value="2"/>
</dbReference>
<dbReference type="PROSITE" id="PS50851">
    <property type="entry name" value="CHEW"/>
    <property type="match status" value="2"/>
</dbReference>
<dbReference type="InterPro" id="IPR039315">
    <property type="entry name" value="CheW"/>
</dbReference>
<proteinExistence type="predicted"/>
<dbReference type="Pfam" id="PF01584">
    <property type="entry name" value="CheW"/>
    <property type="match status" value="2"/>
</dbReference>
<dbReference type="SUPFAM" id="SSF50341">
    <property type="entry name" value="CheW-like"/>
    <property type="match status" value="2"/>
</dbReference>
<protein>
    <submittedName>
        <fullName evidence="2">Chemotaxis protein CheW</fullName>
    </submittedName>
</protein>
<keyword evidence="3" id="KW-1185">Reference proteome</keyword>
<feature type="domain" description="CheW-like" evidence="1">
    <location>
        <begin position="191"/>
        <end position="348"/>
    </location>
</feature>